<accession>A0ABV9D7T2</accession>
<dbReference type="RefSeq" id="WP_164471251.1">
    <property type="nucleotide sequence ID" value="NZ_CP033325.1"/>
</dbReference>
<dbReference type="NCBIfam" id="NF038356">
    <property type="entry name" value="actino_DLW39"/>
    <property type="match status" value="1"/>
</dbReference>
<dbReference type="Proteomes" id="UP001595955">
    <property type="component" value="Unassembled WGS sequence"/>
</dbReference>
<sequence>MKKILMLAAVAVAGYSVWTSVQRNREERDLWAEVTDSFGENSFPEADAPTGPVTA</sequence>
<evidence type="ECO:0000313" key="1">
    <source>
        <dbReference type="EMBL" id="MFC4554804.1"/>
    </source>
</evidence>
<keyword evidence="2" id="KW-1185">Reference proteome</keyword>
<proteinExistence type="predicted"/>
<gene>
    <name evidence="1" type="ORF">ACFO3F_06045</name>
</gene>
<protein>
    <submittedName>
        <fullName evidence="1">DLW-39 family protein</fullName>
    </submittedName>
</protein>
<comment type="caution">
    <text evidence="1">The sequence shown here is derived from an EMBL/GenBank/DDBJ whole genome shotgun (WGS) entry which is preliminary data.</text>
</comment>
<reference evidence="2" key="1">
    <citation type="journal article" date="2019" name="Int. J. Syst. Evol. Microbiol.">
        <title>The Global Catalogue of Microorganisms (GCM) 10K type strain sequencing project: providing services to taxonomists for standard genome sequencing and annotation.</title>
        <authorList>
            <consortium name="The Broad Institute Genomics Platform"/>
            <consortium name="The Broad Institute Genome Sequencing Center for Infectious Disease"/>
            <person name="Wu L."/>
            <person name="Ma J."/>
        </authorList>
    </citation>
    <scope>NUCLEOTIDE SEQUENCE [LARGE SCALE GENOMIC DNA]</scope>
    <source>
        <strain evidence="2">JCM 3369</strain>
    </source>
</reference>
<evidence type="ECO:0000313" key="2">
    <source>
        <dbReference type="Proteomes" id="UP001595955"/>
    </source>
</evidence>
<name>A0ABV9D7T2_9MICO</name>
<dbReference type="InterPro" id="IPR047990">
    <property type="entry name" value="DLW39-like"/>
</dbReference>
<dbReference type="EMBL" id="JBHSGF010000003">
    <property type="protein sequence ID" value="MFC4554804.1"/>
    <property type="molecule type" value="Genomic_DNA"/>
</dbReference>
<organism evidence="1 2">
    <name type="scientific">Georgenia faecalis</name>
    <dbReference type="NCBI Taxonomy" id="2483799"/>
    <lineage>
        <taxon>Bacteria</taxon>
        <taxon>Bacillati</taxon>
        <taxon>Actinomycetota</taxon>
        <taxon>Actinomycetes</taxon>
        <taxon>Micrococcales</taxon>
        <taxon>Bogoriellaceae</taxon>
        <taxon>Georgenia</taxon>
    </lineage>
</organism>